<dbReference type="OrthoDB" id="9782395at2"/>
<protein>
    <recommendedName>
        <fullName evidence="1">DUF218 domain-containing protein</fullName>
    </recommendedName>
</protein>
<name>A0A068NQX1_FIMGI</name>
<dbReference type="eggNOG" id="COG1434">
    <property type="taxonomic scope" value="Bacteria"/>
</dbReference>
<dbReference type="Gene3D" id="3.40.50.620">
    <property type="entry name" value="HUPs"/>
    <property type="match status" value="1"/>
</dbReference>
<dbReference type="KEGG" id="fgi:OP10G_2575"/>
<evidence type="ECO:0000313" key="3">
    <source>
        <dbReference type="Proteomes" id="UP000027982"/>
    </source>
</evidence>
<accession>A0A068NQX1</accession>
<dbReference type="InterPro" id="IPR003848">
    <property type="entry name" value="DUF218"/>
</dbReference>
<reference evidence="2 3" key="1">
    <citation type="journal article" date="2014" name="PLoS ONE">
        <title>The first complete genome sequence of the class fimbriimonadia in the phylum armatimonadetes.</title>
        <authorList>
            <person name="Hu Z.Y."/>
            <person name="Wang Y.Z."/>
            <person name="Im W.T."/>
            <person name="Wang S.Y."/>
            <person name="Zhao G.P."/>
            <person name="Zheng H.J."/>
            <person name="Quan Z.X."/>
        </authorList>
    </citation>
    <scope>NUCLEOTIDE SEQUENCE [LARGE SCALE GENOMIC DNA]</scope>
    <source>
        <strain evidence="2">Gsoil 348</strain>
    </source>
</reference>
<sequence length="207" mass="23150">MAFSSFEAYEASLSIPREGEVPELSPHEIEQITRLVFIGSDPRPSEVLFVFGTVQGDWETMARMLRDGDCERAILTGYIGPSVYDRGLPIADEMREKLLAHGAPEDRIAVMNRSNNTLEDVEMSLPLLQGVSNILLAAKAHHSGRCLLTLRRFFPEIPIHCLTVDAYYGDILVTRNNWTTTPLGRARVWGEYQRILAYSAKGDIASP</sequence>
<keyword evidence="3" id="KW-1185">Reference proteome</keyword>
<evidence type="ECO:0000259" key="1">
    <source>
        <dbReference type="Pfam" id="PF02698"/>
    </source>
</evidence>
<dbReference type="CDD" id="cd06259">
    <property type="entry name" value="YdcF-like"/>
    <property type="match status" value="1"/>
</dbReference>
<dbReference type="STRING" id="661478.OP10G_2575"/>
<proteinExistence type="predicted"/>
<dbReference type="HOGENOM" id="CLU_107581_1_0_0"/>
<dbReference type="AlphaFoldDB" id="A0A068NQX1"/>
<dbReference type="Proteomes" id="UP000027982">
    <property type="component" value="Chromosome"/>
</dbReference>
<gene>
    <name evidence="2" type="ORF">OP10G_2575</name>
</gene>
<dbReference type="EMBL" id="CP007139">
    <property type="protein sequence ID" value="AIE85943.1"/>
    <property type="molecule type" value="Genomic_DNA"/>
</dbReference>
<feature type="domain" description="DUF218" evidence="1">
    <location>
        <begin position="49"/>
        <end position="191"/>
    </location>
</feature>
<organism evidence="2 3">
    <name type="scientific">Fimbriimonas ginsengisoli Gsoil 348</name>
    <dbReference type="NCBI Taxonomy" id="661478"/>
    <lineage>
        <taxon>Bacteria</taxon>
        <taxon>Bacillati</taxon>
        <taxon>Armatimonadota</taxon>
        <taxon>Fimbriimonadia</taxon>
        <taxon>Fimbriimonadales</taxon>
        <taxon>Fimbriimonadaceae</taxon>
        <taxon>Fimbriimonas</taxon>
    </lineage>
</organism>
<evidence type="ECO:0000313" key="2">
    <source>
        <dbReference type="EMBL" id="AIE85943.1"/>
    </source>
</evidence>
<dbReference type="Pfam" id="PF02698">
    <property type="entry name" value="DUF218"/>
    <property type="match status" value="1"/>
</dbReference>
<dbReference type="RefSeq" id="WP_025225504.1">
    <property type="nucleotide sequence ID" value="NZ_CP007139.1"/>
</dbReference>
<dbReference type="InterPro" id="IPR014729">
    <property type="entry name" value="Rossmann-like_a/b/a_fold"/>
</dbReference>